<evidence type="ECO:0000256" key="1">
    <source>
        <dbReference type="ARBA" id="ARBA00004429"/>
    </source>
</evidence>
<dbReference type="OrthoDB" id="9776648at2"/>
<keyword evidence="5 8" id="KW-0812">Transmembrane</keyword>
<evidence type="ECO:0000313" key="11">
    <source>
        <dbReference type="Proteomes" id="UP000040453"/>
    </source>
</evidence>
<evidence type="ECO:0000256" key="3">
    <source>
        <dbReference type="ARBA" id="ARBA00022475"/>
    </source>
</evidence>
<dbReference type="SUPFAM" id="SSF161098">
    <property type="entry name" value="MetI-like"/>
    <property type="match status" value="2"/>
</dbReference>
<protein>
    <submittedName>
        <fullName evidence="10">Putative 2-aminoethylphosphonate transport system permease protein PhnV</fullName>
    </submittedName>
</protein>
<reference evidence="10 11" key="1">
    <citation type="submission" date="2014-11" db="EMBL/GenBank/DDBJ databases">
        <authorList>
            <person name="Urmite Genomes Urmite Genomes"/>
        </authorList>
    </citation>
    <scope>NUCLEOTIDE SEQUENCE [LARGE SCALE GENOMIC DNA]</scope>
    <source>
        <strain evidence="10 11">Oc5</strain>
    </source>
</reference>
<keyword evidence="11" id="KW-1185">Reference proteome</keyword>
<feature type="transmembrane region" description="Helical" evidence="8">
    <location>
        <begin position="478"/>
        <end position="505"/>
    </location>
</feature>
<dbReference type="Proteomes" id="UP000040453">
    <property type="component" value="Unassembled WGS sequence"/>
</dbReference>
<feature type="domain" description="ABC transmembrane type-1" evidence="9">
    <location>
        <begin position="355"/>
        <end position="548"/>
    </location>
</feature>
<evidence type="ECO:0000259" key="9">
    <source>
        <dbReference type="PROSITE" id="PS50928"/>
    </source>
</evidence>
<feature type="domain" description="ABC transmembrane type-1" evidence="9">
    <location>
        <begin position="68"/>
        <end position="274"/>
    </location>
</feature>
<dbReference type="InterPro" id="IPR035906">
    <property type="entry name" value="MetI-like_sf"/>
</dbReference>
<evidence type="ECO:0000256" key="2">
    <source>
        <dbReference type="ARBA" id="ARBA00022448"/>
    </source>
</evidence>
<feature type="transmembrane region" description="Helical" evidence="8">
    <location>
        <begin position="355"/>
        <end position="379"/>
    </location>
</feature>
<gene>
    <name evidence="10" type="primary">phnV</name>
    <name evidence="10" type="ORF">BN997_00212</name>
</gene>
<evidence type="ECO:0000256" key="8">
    <source>
        <dbReference type="RuleBase" id="RU363032"/>
    </source>
</evidence>
<dbReference type="Gene3D" id="1.10.3720.10">
    <property type="entry name" value="MetI-like"/>
    <property type="match status" value="2"/>
</dbReference>
<comment type="subcellular location">
    <subcellularLocation>
        <location evidence="1">Cell inner membrane</location>
        <topology evidence="1">Multi-pass membrane protein</topology>
    </subcellularLocation>
    <subcellularLocation>
        <location evidence="8">Cell membrane</location>
        <topology evidence="8">Multi-pass membrane protein</topology>
    </subcellularLocation>
</comment>
<dbReference type="AlphaFoldDB" id="A0A0A1MKP5"/>
<keyword evidence="2 8" id="KW-0813">Transport</keyword>
<dbReference type="STRING" id="545501.BN997_00212"/>
<dbReference type="PROSITE" id="PS50928">
    <property type="entry name" value="ABC_TM1"/>
    <property type="match status" value="2"/>
</dbReference>
<keyword evidence="3" id="KW-1003">Cell membrane</keyword>
<dbReference type="CDD" id="cd06261">
    <property type="entry name" value="TM_PBP2"/>
    <property type="match status" value="2"/>
</dbReference>
<dbReference type="GO" id="GO:0005886">
    <property type="term" value="C:plasma membrane"/>
    <property type="evidence" value="ECO:0007669"/>
    <property type="project" value="UniProtKB-SubCell"/>
</dbReference>
<evidence type="ECO:0000256" key="4">
    <source>
        <dbReference type="ARBA" id="ARBA00022519"/>
    </source>
</evidence>
<dbReference type="EMBL" id="CDGG01000001">
    <property type="protein sequence ID" value="CEI80409.1"/>
    <property type="molecule type" value="Genomic_DNA"/>
</dbReference>
<evidence type="ECO:0000256" key="7">
    <source>
        <dbReference type="ARBA" id="ARBA00023136"/>
    </source>
</evidence>
<feature type="transmembrane region" description="Helical" evidence="8">
    <location>
        <begin position="104"/>
        <end position="127"/>
    </location>
</feature>
<organism evidence="10 11">
    <name type="scientific">Oceanobacillus oncorhynchi</name>
    <dbReference type="NCBI Taxonomy" id="545501"/>
    <lineage>
        <taxon>Bacteria</taxon>
        <taxon>Bacillati</taxon>
        <taxon>Bacillota</taxon>
        <taxon>Bacilli</taxon>
        <taxon>Bacillales</taxon>
        <taxon>Bacillaceae</taxon>
        <taxon>Oceanobacillus</taxon>
    </lineage>
</organism>
<proteinExistence type="inferred from homology"/>
<dbReference type="RefSeq" id="WP_042528858.1">
    <property type="nucleotide sequence ID" value="NZ_CDGG01000001.1"/>
</dbReference>
<comment type="similarity">
    <text evidence="8">Belongs to the binding-protein-dependent transport system permease family.</text>
</comment>
<keyword evidence="7 8" id="KW-0472">Membrane</keyword>
<evidence type="ECO:0000256" key="5">
    <source>
        <dbReference type="ARBA" id="ARBA00022692"/>
    </source>
</evidence>
<sequence length="558" mass="62277">MKNNKFINLSEIKNPWMIFTLIFVAISIITIIIPQIWIFLAAFRDNSLNFTLDNFIQFFTQERYWVALFNSAKVTVISTFFATLIAVPLAFLLSRFEFKNRNMVLTLITLATASPPFLGAYAWLILFGKYGVANDIIFNLTGWKIEASLYGEIGVIWVIIWLVFPIICLLSFDSFTAQNVSHREASMNLGANKFKTFMKIEVPLAVPGIITGMFMAGMAAFSDFGTPAVIGGSFQVLPTLVYKEFVSEVGSNLSMASTAGVVMIVISTLALIGQRYIIARKTYSSVTSKKIPLSKPGKVMKLSMSLYIGAILFISFLPHLTLVVISLMEWQWGVLMYNFTFENYIKLIDSGLKPILITFFLSFTSIFLAVFFGIGIAYVIVRKQYKFFSKFLNFIIMVPYIIPGVVFAIGLVMIFNKPPVMITGTWIILVLAYFLRKLAFTVKSAESSLYNIHPALEDAALICGAKPMKAFKDVTFRLMIGGVASGATIAFLMTMAELSTTIILYRPPWVTMVIVIFQNALTSGSDFGIAAAMGVILMLCIYVPLFIITKFSRGVKPY</sequence>
<feature type="transmembrane region" description="Helical" evidence="8">
    <location>
        <begin position="527"/>
        <end position="548"/>
    </location>
</feature>
<feature type="transmembrane region" description="Helical" evidence="8">
    <location>
        <begin position="147"/>
        <end position="172"/>
    </location>
</feature>
<dbReference type="InterPro" id="IPR000515">
    <property type="entry name" value="MetI-like"/>
</dbReference>
<dbReference type="Pfam" id="PF00528">
    <property type="entry name" value="BPD_transp_1"/>
    <property type="match status" value="2"/>
</dbReference>
<dbReference type="PANTHER" id="PTHR43357">
    <property type="entry name" value="INNER MEMBRANE ABC TRANSPORTER PERMEASE PROTEIN YDCV"/>
    <property type="match status" value="1"/>
</dbReference>
<evidence type="ECO:0000313" key="10">
    <source>
        <dbReference type="EMBL" id="CEI80409.1"/>
    </source>
</evidence>
<evidence type="ECO:0000256" key="6">
    <source>
        <dbReference type="ARBA" id="ARBA00022989"/>
    </source>
</evidence>
<feature type="transmembrane region" description="Helical" evidence="8">
    <location>
        <begin position="21"/>
        <end position="44"/>
    </location>
</feature>
<feature type="transmembrane region" description="Helical" evidence="8">
    <location>
        <begin position="64"/>
        <end position="92"/>
    </location>
</feature>
<feature type="transmembrane region" description="Helical" evidence="8">
    <location>
        <begin position="202"/>
        <end position="221"/>
    </location>
</feature>
<feature type="transmembrane region" description="Helical" evidence="8">
    <location>
        <begin position="304"/>
        <end position="328"/>
    </location>
</feature>
<keyword evidence="4" id="KW-0997">Cell inner membrane</keyword>
<feature type="transmembrane region" description="Helical" evidence="8">
    <location>
        <begin position="420"/>
        <end position="439"/>
    </location>
</feature>
<dbReference type="GO" id="GO:0055085">
    <property type="term" value="P:transmembrane transport"/>
    <property type="evidence" value="ECO:0007669"/>
    <property type="project" value="InterPro"/>
</dbReference>
<feature type="transmembrane region" description="Helical" evidence="8">
    <location>
        <begin position="391"/>
        <end position="414"/>
    </location>
</feature>
<dbReference type="PANTHER" id="PTHR43357:SF3">
    <property type="entry name" value="FE(3+)-TRANSPORT SYSTEM PERMEASE PROTEIN FBPB 2"/>
    <property type="match status" value="1"/>
</dbReference>
<keyword evidence="6 8" id="KW-1133">Transmembrane helix</keyword>
<accession>A0A0A1MKP5</accession>
<feature type="transmembrane region" description="Helical" evidence="8">
    <location>
        <begin position="253"/>
        <end position="272"/>
    </location>
</feature>
<name>A0A0A1MKP5_9BACI</name>